<dbReference type="InterPro" id="IPR021858">
    <property type="entry name" value="Fun_TF"/>
</dbReference>
<evidence type="ECO:0000313" key="6">
    <source>
        <dbReference type="Proteomes" id="UP000027002"/>
    </source>
</evidence>
<dbReference type="AlphaFoldDB" id="A0A8E5HVV8"/>
<keyword evidence="2" id="KW-0539">Nucleus</keyword>
<dbReference type="Pfam" id="PF00172">
    <property type="entry name" value="Zn_clus"/>
    <property type="match status" value="1"/>
</dbReference>
<proteinExistence type="predicted"/>
<accession>A0A8E5HVV8</accession>
<dbReference type="Pfam" id="PF11951">
    <property type="entry name" value="Fungal_trans_2"/>
    <property type="match status" value="1"/>
</dbReference>
<evidence type="ECO:0000313" key="5">
    <source>
        <dbReference type="EMBL" id="QUC22539.1"/>
    </source>
</evidence>
<dbReference type="Gene3D" id="4.10.240.10">
    <property type="entry name" value="Zn(2)-C6 fungal-type DNA-binding domain"/>
    <property type="match status" value="1"/>
</dbReference>
<dbReference type="InterPro" id="IPR001138">
    <property type="entry name" value="Zn2Cys6_DnaBD"/>
</dbReference>
<gene>
    <name evidence="5" type="ORF">UV8b_06780</name>
</gene>
<dbReference type="Proteomes" id="UP000027002">
    <property type="component" value="Chromosome 5"/>
</dbReference>
<sequence length="594" mass="65798">MPSNSITKPCHNCRRRRLRCDRSWPTCHKCASSGQECLGYGKVFVWTQAIGSHGNPRSLPPYARRLGETGEARIKPQVGFQVVPDGNASGAWSIGELDSCSPTRTSRGDQTLAQQHHYQVPQVPKQPQVFPGALPEDDDDGPAAAKASRRCSNDIEASQPTLLDRNADKTCVLSQGNLIDPLFQDLDRNSRYYLAHFADSVCKDLVARDSPDSNPFRQLIPLTNKHPLLLQILIATSAIHSSNMFRPITAIPTNLTDPGGYLAQIRSQDLVSRQALVDALTAKQKAMGHLREVLDTLDPAGSEVALAAMHFFVKFDLIDLEQTEGKGWQAHLAGASSILALLTTESSRSASSRMLHDCVIADCFIYHILGSTLGSGAIASRIARYAFEFLPVMKRVEVNSYLSCPPEILQIILLASQLSYESPCIDWNLSAADQALALIDQALAFDIPAWADRLRQMPNITDIESRIHIASAHRSAVCLYILQALPLSRAVRPVDTSFLVSDILGHLGQISEQDPYFKATSWPTFIAGAETRDSEKRSWAMTRILAIWKICSWGYIFTAIEMLRATWQMQDSRPDSAVNWLQDLKDRGFDYLIV</sequence>
<dbReference type="SUPFAM" id="SSF57701">
    <property type="entry name" value="Zn2/Cys6 DNA-binding domain"/>
    <property type="match status" value="1"/>
</dbReference>
<dbReference type="PANTHER" id="PTHR37534">
    <property type="entry name" value="TRANSCRIPTIONAL ACTIVATOR PROTEIN UGA3"/>
    <property type="match status" value="1"/>
</dbReference>
<protein>
    <recommendedName>
        <fullName evidence="4">Zn(2)-C6 fungal-type domain-containing protein</fullName>
    </recommendedName>
</protein>
<evidence type="ECO:0000259" key="4">
    <source>
        <dbReference type="PROSITE" id="PS50048"/>
    </source>
</evidence>
<keyword evidence="6" id="KW-1185">Reference proteome</keyword>
<feature type="domain" description="Zn(2)-C6 fungal-type" evidence="4">
    <location>
        <begin position="9"/>
        <end position="37"/>
    </location>
</feature>
<dbReference type="RefSeq" id="XP_043000212.1">
    <property type="nucleotide sequence ID" value="XM_043144277.1"/>
</dbReference>
<dbReference type="InterPro" id="IPR036864">
    <property type="entry name" value="Zn2-C6_fun-type_DNA-bd_sf"/>
</dbReference>
<dbReference type="GO" id="GO:0000976">
    <property type="term" value="F:transcription cis-regulatory region binding"/>
    <property type="evidence" value="ECO:0007669"/>
    <property type="project" value="TreeGrafter"/>
</dbReference>
<reference evidence="5" key="1">
    <citation type="submission" date="2020-03" db="EMBL/GenBank/DDBJ databases">
        <title>A mixture of massive structural variations and highly conserved coding sequences in Ustilaginoidea virens genome.</title>
        <authorList>
            <person name="Zhang K."/>
            <person name="Zhao Z."/>
            <person name="Zhang Z."/>
            <person name="Li Y."/>
            <person name="Hsiang T."/>
            <person name="Sun W."/>
        </authorList>
    </citation>
    <scope>NUCLEOTIDE SEQUENCE</scope>
    <source>
        <strain evidence="5">UV-8b</strain>
    </source>
</reference>
<dbReference type="GO" id="GO:0008270">
    <property type="term" value="F:zinc ion binding"/>
    <property type="evidence" value="ECO:0007669"/>
    <property type="project" value="InterPro"/>
</dbReference>
<dbReference type="GO" id="GO:0000981">
    <property type="term" value="F:DNA-binding transcription factor activity, RNA polymerase II-specific"/>
    <property type="evidence" value="ECO:0007669"/>
    <property type="project" value="InterPro"/>
</dbReference>
<dbReference type="PANTHER" id="PTHR37534:SF51">
    <property type="entry name" value="ACRIFLAVINE SENSITIVITY CONTROL PROTEIN ACR-2"/>
    <property type="match status" value="1"/>
</dbReference>
<evidence type="ECO:0000256" key="2">
    <source>
        <dbReference type="ARBA" id="ARBA00023242"/>
    </source>
</evidence>
<dbReference type="PROSITE" id="PS50048">
    <property type="entry name" value="ZN2_CY6_FUNGAL_2"/>
    <property type="match status" value="1"/>
</dbReference>
<comment type="subcellular location">
    <subcellularLocation>
        <location evidence="1">Nucleus</location>
    </subcellularLocation>
</comment>
<evidence type="ECO:0000256" key="1">
    <source>
        <dbReference type="ARBA" id="ARBA00004123"/>
    </source>
</evidence>
<dbReference type="PROSITE" id="PS00463">
    <property type="entry name" value="ZN2_CY6_FUNGAL_1"/>
    <property type="match status" value="1"/>
</dbReference>
<dbReference type="SMART" id="SM00066">
    <property type="entry name" value="GAL4"/>
    <property type="match status" value="1"/>
</dbReference>
<dbReference type="EMBL" id="CP072757">
    <property type="protein sequence ID" value="QUC22539.1"/>
    <property type="molecule type" value="Genomic_DNA"/>
</dbReference>
<dbReference type="GO" id="GO:0005634">
    <property type="term" value="C:nucleus"/>
    <property type="evidence" value="ECO:0007669"/>
    <property type="project" value="UniProtKB-SubCell"/>
</dbReference>
<dbReference type="KEGG" id="uvi:66067557"/>
<organism evidence="5 6">
    <name type="scientific">Ustilaginoidea virens</name>
    <name type="common">Rice false smut fungus</name>
    <name type="synonym">Villosiclava virens</name>
    <dbReference type="NCBI Taxonomy" id="1159556"/>
    <lineage>
        <taxon>Eukaryota</taxon>
        <taxon>Fungi</taxon>
        <taxon>Dikarya</taxon>
        <taxon>Ascomycota</taxon>
        <taxon>Pezizomycotina</taxon>
        <taxon>Sordariomycetes</taxon>
        <taxon>Hypocreomycetidae</taxon>
        <taxon>Hypocreales</taxon>
        <taxon>Clavicipitaceae</taxon>
        <taxon>Ustilaginoidea</taxon>
    </lineage>
</organism>
<dbReference type="OrthoDB" id="5380854at2759"/>
<dbReference type="GO" id="GO:0045944">
    <property type="term" value="P:positive regulation of transcription by RNA polymerase II"/>
    <property type="evidence" value="ECO:0007669"/>
    <property type="project" value="TreeGrafter"/>
</dbReference>
<evidence type="ECO:0000256" key="3">
    <source>
        <dbReference type="SAM" id="MobiDB-lite"/>
    </source>
</evidence>
<name>A0A8E5HVV8_USTVR</name>
<feature type="region of interest" description="Disordered" evidence="3">
    <location>
        <begin position="121"/>
        <end position="152"/>
    </location>
</feature>
<dbReference type="GeneID" id="66067557"/>